<dbReference type="eggNOG" id="ENOG5032W2H">
    <property type="taxonomic scope" value="Bacteria"/>
</dbReference>
<accession>Q0I1Z5</accession>
<proteinExistence type="predicted"/>
<dbReference type="EMBL" id="CP000436">
    <property type="protein sequence ID" value="ABI24834.1"/>
    <property type="molecule type" value="Genomic_DNA"/>
</dbReference>
<name>Q0I1Z5_HISS1</name>
<reference evidence="1" key="1">
    <citation type="submission" date="2006-08" db="EMBL/GenBank/DDBJ databases">
        <title>Complete genome sequence of Haemophilus somnus 129PT.</title>
        <authorList>
            <person name="Copeland A."/>
            <person name="Lucas S."/>
            <person name="Lapidus A."/>
            <person name="Barry K."/>
            <person name="Glavina del Rio T."/>
            <person name="Hammon N."/>
            <person name="Dalin E."/>
            <person name="Tice H."/>
            <person name="Pitluck S."/>
            <person name="Brettin T.S."/>
            <person name="Bruce D."/>
            <person name="Challacombe J.F."/>
            <person name="Chertkov O."/>
            <person name="Detter J.C."/>
            <person name="Gilna P."/>
            <person name="Han S."/>
            <person name="Misra M."/>
            <person name="Tapia R."/>
            <person name="Thayer N.N."/>
            <person name="Xie G."/>
            <person name="Inzana T.J."/>
            <person name="Duncan A.J."/>
            <person name="Siddaramppa S."/>
            <person name="Richardson P."/>
        </authorList>
    </citation>
    <scope>NUCLEOTIDE SEQUENCE</scope>
    <source>
        <strain evidence="1">129PT</strain>
    </source>
</reference>
<dbReference type="HOGENOM" id="CLU_126392_0_0_6"/>
<gene>
    <name evidence="1" type="ordered locus">HS_0557</name>
</gene>
<protein>
    <submittedName>
        <fullName evidence="1">Phage P1-related protein</fullName>
    </submittedName>
</protein>
<sequence>MDDENNWLPELLLLENFGGDWENYFNAVYQVFEQDFEQTKPRFAGHKVNLKRHPTYNSKSATFWHMISEGKDESERTPDIRRCERIAWIKTIIEEFQEIQPTKNSKVLWWLEMRGSEERYHLALPDFTYLIVIAKRKDFVLPWTAFYVEYEHQRRKYRKKYEKYWESVGSQKS</sequence>
<dbReference type="KEGG" id="hso:HS_0557"/>
<evidence type="ECO:0000313" key="1">
    <source>
        <dbReference type="EMBL" id="ABI24834.1"/>
    </source>
</evidence>
<organism evidence="1">
    <name type="scientific">Histophilus somni (strain 129Pt)</name>
    <name type="common">Haemophilus somnus</name>
    <dbReference type="NCBI Taxonomy" id="205914"/>
    <lineage>
        <taxon>Bacteria</taxon>
        <taxon>Pseudomonadati</taxon>
        <taxon>Pseudomonadota</taxon>
        <taxon>Gammaproteobacteria</taxon>
        <taxon>Pasteurellales</taxon>
        <taxon>Pasteurellaceae</taxon>
        <taxon>Histophilus</taxon>
    </lineage>
</organism>
<dbReference type="AlphaFoldDB" id="Q0I1Z5"/>